<evidence type="ECO:0000313" key="2">
    <source>
        <dbReference type="EMBL" id="WCE70929.1"/>
    </source>
</evidence>
<dbReference type="EMBL" id="CP116423">
    <property type="protein sequence ID" value="WCE70929.1"/>
    <property type="molecule type" value="Genomic_DNA"/>
</dbReference>
<protein>
    <recommendedName>
        <fullName evidence="4">RNase NYN domain-containing protein</fullName>
    </recommendedName>
</protein>
<feature type="coiled-coil region" evidence="1">
    <location>
        <begin position="259"/>
        <end position="286"/>
    </location>
</feature>
<feature type="coiled-coil region" evidence="1">
    <location>
        <begin position="128"/>
        <end position="184"/>
    </location>
</feature>
<dbReference type="RefSeq" id="WP_271689131.1">
    <property type="nucleotide sequence ID" value="NZ_CP116423.1"/>
</dbReference>
<proteinExistence type="predicted"/>
<name>A0AAX3LQD3_9RHOB</name>
<accession>A0AAX3LQD3</accession>
<sequence>MAVDVKHRRVLIMNSIDALEPLRRRRSRLENLADHAKALERRRSELQRAIADYKAFQPEVEKDKIANLEVTATDLSRQIADQEVNTANLDHRLQGVNAAKVSPLVVWVYFTAAQKQIRSEASLLAGKLSSAKQKLSTKKEALSKARADINAARKRTLDHAHFDLNESEQRLLSLGTEIERLKAARATDNAELVRIETKIRPHTQELDRLKSELATLSADIARADRFEQELSSAPNSYERAMIHEKCEEKFGTGSPKQVINARRRKIRSLENNIPKLERRVRDELQKLERTIGHLLIDGNNVCYEGQSFIGLRAISALLRELGDRHKTTVVFDGSIRAMLKTDTQGVERALGASVNTHVAPSKTAADEYLLKLADQDNSAYILSNDRFAEYGDYNVVKSDRVFRFLIADGKLMANDIDISVNV</sequence>
<dbReference type="Gene3D" id="3.40.50.11980">
    <property type="match status" value="1"/>
</dbReference>
<keyword evidence="1" id="KW-0175">Coiled coil</keyword>
<evidence type="ECO:0000256" key="1">
    <source>
        <dbReference type="SAM" id="Coils"/>
    </source>
</evidence>
<evidence type="ECO:0008006" key="4">
    <source>
        <dbReference type="Google" id="ProtNLM"/>
    </source>
</evidence>
<dbReference type="Proteomes" id="UP001210770">
    <property type="component" value="Chromosome"/>
</dbReference>
<gene>
    <name evidence="2" type="ORF">PL336_03570</name>
</gene>
<feature type="coiled-coil region" evidence="1">
    <location>
        <begin position="22"/>
        <end position="85"/>
    </location>
</feature>
<organism evidence="2 3">
    <name type="scientific">Sulfitobacter faviae</name>
    <dbReference type="NCBI Taxonomy" id="1775881"/>
    <lineage>
        <taxon>Bacteria</taxon>
        <taxon>Pseudomonadati</taxon>
        <taxon>Pseudomonadota</taxon>
        <taxon>Alphaproteobacteria</taxon>
        <taxon>Rhodobacterales</taxon>
        <taxon>Roseobacteraceae</taxon>
        <taxon>Sulfitobacter</taxon>
    </lineage>
</organism>
<dbReference type="AlphaFoldDB" id="A0AAX3LQD3"/>
<reference evidence="2" key="1">
    <citation type="submission" date="2023-01" db="EMBL/GenBank/DDBJ databases">
        <title>Comparative genomic analysis of cold water coral derived Sulfitobacter faviae: insights into their metabolism and habitat adaptation.</title>
        <authorList>
            <person name="Guo Y."/>
            <person name="Lin S."/>
            <person name="Huang Z."/>
            <person name="Tang K."/>
            <person name="Wang X."/>
        </authorList>
    </citation>
    <scope>NUCLEOTIDE SEQUENCE</scope>
    <source>
        <strain evidence="2">SCSIO W_1865</strain>
    </source>
</reference>
<evidence type="ECO:0000313" key="3">
    <source>
        <dbReference type="Proteomes" id="UP001210770"/>
    </source>
</evidence>